<dbReference type="EMBL" id="GL945440">
    <property type="protein sequence ID" value="EGO20524.1"/>
    <property type="molecule type" value="Genomic_DNA"/>
</dbReference>
<dbReference type="AlphaFoldDB" id="F8P7W6"/>
<dbReference type="GeneID" id="18811955"/>
<dbReference type="HOGENOM" id="CLU_3112184_0_0_1"/>
<dbReference type="RefSeq" id="XP_007322490.1">
    <property type="nucleotide sequence ID" value="XM_007322428.1"/>
</dbReference>
<evidence type="ECO:0000313" key="1">
    <source>
        <dbReference type="EMBL" id="EGO20524.1"/>
    </source>
</evidence>
<dbReference type="Proteomes" id="UP000008064">
    <property type="component" value="Unassembled WGS sequence"/>
</dbReference>
<organism>
    <name type="scientific">Serpula lacrymans var. lacrymans (strain S7.9)</name>
    <name type="common">Dry rot fungus</name>
    <dbReference type="NCBI Taxonomy" id="578457"/>
    <lineage>
        <taxon>Eukaryota</taxon>
        <taxon>Fungi</taxon>
        <taxon>Dikarya</taxon>
        <taxon>Basidiomycota</taxon>
        <taxon>Agaricomycotina</taxon>
        <taxon>Agaricomycetes</taxon>
        <taxon>Agaricomycetidae</taxon>
        <taxon>Boletales</taxon>
        <taxon>Coniophorineae</taxon>
        <taxon>Serpulaceae</taxon>
        <taxon>Serpula</taxon>
    </lineage>
</organism>
<protein>
    <submittedName>
        <fullName evidence="1">Uncharacterized protein</fullName>
    </submittedName>
</protein>
<feature type="non-terminal residue" evidence="1">
    <location>
        <position position="1"/>
    </location>
</feature>
<reference evidence="1" key="1">
    <citation type="submission" date="2011-04" db="EMBL/GenBank/DDBJ databases">
        <title>Evolution of plant cell wall degrading machinery underlies the functional diversity of forest fungi.</title>
        <authorList>
            <consortium name="US DOE Joint Genome Institute (JGI-PGF)"/>
            <person name="Eastwood D.C."/>
            <person name="Floudas D."/>
            <person name="Binder M."/>
            <person name="Majcherczyk A."/>
            <person name="Schneider P."/>
            <person name="Aerts A."/>
            <person name="Asiegbu F.O."/>
            <person name="Baker S.E."/>
            <person name="Barry K."/>
            <person name="Bendiksby M."/>
            <person name="Blumentritt M."/>
            <person name="Coutinho P.M."/>
            <person name="Cullen D."/>
            <person name="Cullen D."/>
            <person name="Gathman A."/>
            <person name="Goodell B."/>
            <person name="Henrissat B."/>
            <person name="Ihrmark K."/>
            <person name="Kauserud H."/>
            <person name="Kohler A."/>
            <person name="LaButti K."/>
            <person name="Lapidus A."/>
            <person name="Lavin J.L."/>
            <person name="Lee Y.-H."/>
            <person name="Lindquist E."/>
            <person name="Lilly W."/>
            <person name="Lucas S."/>
            <person name="Morin E."/>
            <person name="Murat C."/>
            <person name="Oguiza J.A."/>
            <person name="Park J."/>
            <person name="Pisabarro A.G."/>
            <person name="Riley R."/>
            <person name="Rosling A."/>
            <person name="Salamov A."/>
            <person name="Schmidt O."/>
            <person name="Schmutz J."/>
            <person name="Skrede I."/>
            <person name="Stenlid J."/>
            <person name="Wiebenga A."/>
            <person name="Xie X."/>
            <person name="Kues U."/>
            <person name="Hibbett D.S."/>
            <person name="Hoffmeister D."/>
            <person name="Hogberg N."/>
            <person name="Martin F."/>
            <person name="Grigoriev I.V."/>
            <person name="Watkinson S.C."/>
        </authorList>
    </citation>
    <scope>NUCLEOTIDE SEQUENCE</scope>
    <source>
        <strain evidence="1">S7.9</strain>
    </source>
</reference>
<gene>
    <name evidence="1" type="ORF">SERLADRAFT_399434</name>
</gene>
<proteinExistence type="predicted"/>
<accession>F8P7W6</accession>
<name>F8P7W6_SERL9</name>
<sequence length="51" mass="5779">YDVYITLARWRLGLTTSPGMRICRGVKKIYESLNSIMAFVISAFNQVPGKI</sequence>
<dbReference type="KEGG" id="sla:SERLADRAFT_399434"/>